<dbReference type="RefSeq" id="WP_129687595.1">
    <property type="nucleotide sequence ID" value="NZ_LR214970.1"/>
</dbReference>
<feature type="transmembrane region" description="Helical" evidence="5">
    <location>
        <begin position="62"/>
        <end position="83"/>
    </location>
</feature>
<evidence type="ECO:0000256" key="5">
    <source>
        <dbReference type="SAM" id="Phobius"/>
    </source>
</evidence>
<keyword evidence="4 5" id="KW-0472">Membrane</keyword>
<evidence type="ECO:0000256" key="4">
    <source>
        <dbReference type="ARBA" id="ARBA00023136"/>
    </source>
</evidence>
<evidence type="ECO:0000256" key="1">
    <source>
        <dbReference type="ARBA" id="ARBA00004141"/>
    </source>
</evidence>
<dbReference type="CDD" id="cd16914">
    <property type="entry name" value="EcfT"/>
    <property type="match status" value="1"/>
</dbReference>
<comment type="subcellular location">
    <subcellularLocation>
        <location evidence="1">Membrane</location>
        <topology evidence="1">Multi-pass membrane protein</topology>
    </subcellularLocation>
</comment>
<evidence type="ECO:0000313" key="7">
    <source>
        <dbReference type="Proteomes" id="UP000290942"/>
    </source>
</evidence>
<dbReference type="Pfam" id="PF02361">
    <property type="entry name" value="CbiQ"/>
    <property type="match status" value="1"/>
</dbReference>
<dbReference type="InterPro" id="IPR003339">
    <property type="entry name" value="ABC/ECF_trnsptr_transmembrane"/>
</dbReference>
<dbReference type="AlphaFoldDB" id="A0A449A8S3"/>
<feature type="transmembrane region" description="Helical" evidence="5">
    <location>
        <begin position="23"/>
        <end position="56"/>
    </location>
</feature>
<dbReference type="GO" id="GO:0005886">
    <property type="term" value="C:plasma membrane"/>
    <property type="evidence" value="ECO:0007669"/>
    <property type="project" value="UniProtKB-ARBA"/>
</dbReference>
<feature type="transmembrane region" description="Helical" evidence="5">
    <location>
        <begin position="157"/>
        <end position="176"/>
    </location>
</feature>
<dbReference type="PANTHER" id="PTHR33514:SF13">
    <property type="entry name" value="PROTEIN ABCI12, CHLOROPLASTIC"/>
    <property type="match status" value="1"/>
</dbReference>
<protein>
    <submittedName>
        <fullName evidence="6">Energy-coupling factor transporter transmembrane protein EcfT</fullName>
    </submittedName>
</protein>
<name>A0A449A8S3_9BACT</name>
<sequence>MNGIGTYIYDNTFIHKLDPRIKLIINIAYISMTFVAFHFISLFILLVPLTIAYIIGTRSIKNIFSLLKIPLLVGFIVFFLNIYTMKITNEQIRETYKVFFYIDNNRTYALSYAVIARTLSLIIRIYIMIMATTLFVATTKPILLTKSIEDLLIPLKLLFIPTHIIAMVISVALRFIPTLLIEAKRIIKAQASRGVDFKHGKLKDKAKAFTTLIIPLFSSSFAKAEDLSNAMETRGYDPYGKRTRYRILVPQWKDAFIFLLMTGLVVLMILIKYQVITLPFWYEITSFKAY</sequence>
<keyword evidence="2 5" id="KW-0812">Transmembrane</keyword>
<evidence type="ECO:0000256" key="3">
    <source>
        <dbReference type="ARBA" id="ARBA00022989"/>
    </source>
</evidence>
<proteinExistence type="predicted"/>
<feature type="transmembrane region" description="Helical" evidence="5">
    <location>
        <begin position="256"/>
        <end position="282"/>
    </location>
</feature>
<evidence type="ECO:0000256" key="2">
    <source>
        <dbReference type="ARBA" id="ARBA00022692"/>
    </source>
</evidence>
<evidence type="ECO:0000313" key="6">
    <source>
        <dbReference type="EMBL" id="VEU60665.1"/>
    </source>
</evidence>
<dbReference type="Proteomes" id="UP000290942">
    <property type="component" value="Chromosome"/>
</dbReference>
<reference evidence="6 7" key="1">
    <citation type="submission" date="2019-01" db="EMBL/GenBank/DDBJ databases">
        <authorList>
            <consortium name="Pathogen Informatics"/>
        </authorList>
    </citation>
    <scope>NUCLEOTIDE SEQUENCE [LARGE SCALE GENOMIC DNA]</scope>
    <source>
        <strain evidence="6 7">NCTC10122</strain>
    </source>
</reference>
<dbReference type="EMBL" id="LR214970">
    <property type="protein sequence ID" value="VEU60665.1"/>
    <property type="molecule type" value="Genomic_DNA"/>
</dbReference>
<keyword evidence="3 5" id="KW-1133">Transmembrane helix</keyword>
<organism evidence="6 7">
    <name type="scientific">Mycoplasmopsis bovigenitalium</name>
    <dbReference type="NCBI Taxonomy" id="2112"/>
    <lineage>
        <taxon>Bacteria</taxon>
        <taxon>Bacillati</taxon>
        <taxon>Mycoplasmatota</taxon>
        <taxon>Mycoplasmoidales</taxon>
        <taxon>Metamycoplasmataceae</taxon>
        <taxon>Mycoplasmopsis</taxon>
    </lineage>
</organism>
<gene>
    <name evidence="6" type="primary">ecfT</name>
    <name evidence="6" type="ORF">NCTC10122_00263</name>
</gene>
<accession>A0A449A8S3</accession>
<feature type="transmembrane region" description="Helical" evidence="5">
    <location>
        <begin position="114"/>
        <end position="137"/>
    </location>
</feature>
<dbReference type="PANTHER" id="PTHR33514">
    <property type="entry name" value="PROTEIN ABCI12, CHLOROPLASTIC"/>
    <property type="match status" value="1"/>
</dbReference>